<keyword evidence="2 4" id="KW-0863">Zinc-finger</keyword>
<dbReference type="InterPro" id="IPR036875">
    <property type="entry name" value="Znf_CCHC_sf"/>
</dbReference>
<evidence type="ECO:0000256" key="4">
    <source>
        <dbReference type="PROSITE-ProRule" id="PRU00325"/>
    </source>
</evidence>
<evidence type="ECO:0000313" key="8">
    <source>
        <dbReference type="Proteomes" id="UP000289738"/>
    </source>
</evidence>
<dbReference type="PROSITE" id="PS50966">
    <property type="entry name" value="ZF_SWIM"/>
    <property type="match status" value="1"/>
</dbReference>
<dbReference type="STRING" id="3818.A0A444XH33"/>
<dbReference type="EMBL" id="SDMP01000019">
    <property type="protein sequence ID" value="RYQ88673.1"/>
    <property type="molecule type" value="Genomic_DNA"/>
</dbReference>
<dbReference type="Pfam" id="PF04434">
    <property type="entry name" value="SWIM"/>
    <property type="match status" value="1"/>
</dbReference>
<dbReference type="InterPro" id="IPR007527">
    <property type="entry name" value="Znf_SWIM"/>
</dbReference>
<feature type="domain" description="SWIM-type" evidence="6">
    <location>
        <begin position="30"/>
        <end position="62"/>
    </location>
</feature>
<dbReference type="SUPFAM" id="SSF57756">
    <property type="entry name" value="Retrovirus zinc finger-like domains"/>
    <property type="match status" value="1"/>
</dbReference>
<evidence type="ECO:0000256" key="3">
    <source>
        <dbReference type="ARBA" id="ARBA00022833"/>
    </source>
</evidence>
<dbReference type="GO" id="GO:0008270">
    <property type="term" value="F:zinc ion binding"/>
    <property type="evidence" value="ECO:0007669"/>
    <property type="project" value="UniProtKB-KW"/>
</dbReference>
<reference evidence="7 8" key="1">
    <citation type="submission" date="2019-01" db="EMBL/GenBank/DDBJ databases">
        <title>Sequencing of cultivated peanut Arachis hypogaea provides insights into genome evolution and oil improvement.</title>
        <authorList>
            <person name="Chen X."/>
        </authorList>
    </citation>
    <scope>NUCLEOTIDE SEQUENCE [LARGE SCALE GENOMIC DNA]</scope>
    <source>
        <strain evidence="8">cv. Fuhuasheng</strain>
        <tissue evidence="7">Leaves</tissue>
    </source>
</reference>
<evidence type="ECO:0000259" key="6">
    <source>
        <dbReference type="PROSITE" id="PS50966"/>
    </source>
</evidence>
<protein>
    <recommendedName>
        <fullName evidence="6">SWIM-type domain-containing protein</fullName>
    </recommendedName>
</protein>
<name>A0A444XH33_ARAHY</name>
<evidence type="ECO:0000313" key="7">
    <source>
        <dbReference type="EMBL" id="RYQ88673.1"/>
    </source>
</evidence>
<keyword evidence="1" id="KW-0479">Metal-binding</keyword>
<sequence length="166" mass="19148">MQHAGNIAVHRFDRRNEVFEVHEMTSRKVLVVDIARQTCDCGHFQVEQLPCRHVIACCANQRLDWQLYVHDVYKITEVRKIYRFDFTPLGNPETWPTYQEPTLLLTNPTLRRRSKGHPKLTRYLNEMDSRNMRGSRICRLCGAQGHSRSRCPQRAGASGVGDNGGP</sequence>
<dbReference type="AlphaFoldDB" id="A0A444XH33"/>
<dbReference type="SMART" id="SM00575">
    <property type="entry name" value="ZnF_PMZ"/>
    <property type="match status" value="1"/>
</dbReference>
<comment type="caution">
    <text evidence="7">The sequence shown here is derived from an EMBL/GenBank/DDBJ whole genome shotgun (WGS) entry which is preliminary data.</text>
</comment>
<accession>A0A444XH33</accession>
<dbReference type="GO" id="GO:0003676">
    <property type="term" value="F:nucleic acid binding"/>
    <property type="evidence" value="ECO:0007669"/>
    <property type="project" value="InterPro"/>
</dbReference>
<dbReference type="InterPro" id="IPR006564">
    <property type="entry name" value="Znf_PMZ"/>
</dbReference>
<evidence type="ECO:0000256" key="5">
    <source>
        <dbReference type="SAM" id="MobiDB-lite"/>
    </source>
</evidence>
<evidence type="ECO:0000256" key="2">
    <source>
        <dbReference type="ARBA" id="ARBA00022771"/>
    </source>
</evidence>
<dbReference type="Proteomes" id="UP000289738">
    <property type="component" value="Chromosome B09"/>
</dbReference>
<keyword evidence="8" id="KW-1185">Reference proteome</keyword>
<keyword evidence="3" id="KW-0862">Zinc</keyword>
<gene>
    <name evidence="7" type="ORF">Ahy_B09g095730</name>
</gene>
<proteinExistence type="predicted"/>
<dbReference type="OrthoDB" id="1299290at2759"/>
<organism evidence="7 8">
    <name type="scientific">Arachis hypogaea</name>
    <name type="common">Peanut</name>
    <dbReference type="NCBI Taxonomy" id="3818"/>
    <lineage>
        <taxon>Eukaryota</taxon>
        <taxon>Viridiplantae</taxon>
        <taxon>Streptophyta</taxon>
        <taxon>Embryophyta</taxon>
        <taxon>Tracheophyta</taxon>
        <taxon>Spermatophyta</taxon>
        <taxon>Magnoliopsida</taxon>
        <taxon>eudicotyledons</taxon>
        <taxon>Gunneridae</taxon>
        <taxon>Pentapetalae</taxon>
        <taxon>rosids</taxon>
        <taxon>fabids</taxon>
        <taxon>Fabales</taxon>
        <taxon>Fabaceae</taxon>
        <taxon>Papilionoideae</taxon>
        <taxon>50 kb inversion clade</taxon>
        <taxon>dalbergioids sensu lato</taxon>
        <taxon>Dalbergieae</taxon>
        <taxon>Pterocarpus clade</taxon>
        <taxon>Arachis</taxon>
    </lineage>
</organism>
<feature type="region of interest" description="Disordered" evidence="5">
    <location>
        <begin position="146"/>
        <end position="166"/>
    </location>
</feature>
<evidence type="ECO:0000256" key="1">
    <source>
        <dbReference type="ARBA" id="ARBA00022723"/>
    </source>
</evidence>